<keyword evidence="6" id="KW-0472">Membrane</keyword>
<keyword evidence="3" id="KW-1003">Cell membrane</keyword>
<evidence type="ECO:0000256" key="7">
    <source>
        <dbReference type="ARBA" id="ARBA00023180"/>
    </source>
</evidence>
<keyword evidence="5 9" id="KW-0732">Signal</keyword>
<dbReference type="InterPro" id="IPR019609">
    <property type="entry name" value="Variant_surf_glycoprt_trypan_C"/>
</dbReference>
<evidence type="ECO:0000256" key="2">
    <source>
        <dbReference type="ARBA" id="ARBA00004609"/>
    </source>
</evidence>
<evidence type="ECO:0000256" key="8">
    <source>
        <dbReference type="ARBA" id="ARBA00023288"/>
    </source>
</evidence>
<sequence length="518" mass="55888">MPPLPQRHGSHLQVVIVIAIVLTTQTARGNIAADDNVRERGALCGLIELANGRAALESSDSQLGKDMADLLELNMSLADSSWLDIFRQTDAREKPRDFPEAEFREHKDWPGRWPKWKTAAESLLKADGQKEALTKHKLQAMTQEQRVSIRAAVARITAEAEAIESLATADAPETHLLNDEKLKTLLNEQIYGGNPDAEPPAAATKLFTSPTASNRAGYCDGTTQTNAAKTVTVALICICTADQSKAGSEQKACEHTTGLTTDWNAASAPPATVISQAVKLCDLKTKHKLSAASLESRLAAVTGLIARKSGQATLGKTINGACTGKEDGGMCVKYSNLGTGSTDKVTDIPWVGGLSAIATQLRQHEEAVKIRKEAARQLKAKKQLVQALLYTERPQQIETAKHDKNAPETEKVTKNCAVIEKATECRKNGNCKWTKETDETGKHCELNTTAAAQQATQAGTGGTQTGKKCYYHTKKEACEAENKNVKADEKSVCGWIEEKCKGSCFDLDKKLALIGVAL</sequence>
<proteinExistence type="predicted"/>
<evidence type="ECO:0000256" key="1">
    <source>
        <dbReference type="ARBA" id="ARBA00002523"/>
    </source>
</evidence>
<evidence type="ECO:0000256" key="4">
    <source>
        <dbReference type="ARBA" id="ARBA00022622"/>
    </source>
</evidence>
<name>A0A1J0R5X9_9TRYP</name>
<comment type="function">
    <text evidence="1">VSG forms a coat on the surface of the parasite. The trypanosome evades the immune response of the host by expressing a series of antigenically distinct VSGs from an estimated 1000 VSG genes.</text>
</comment>
<comment type="subcellular location">
    <subcellularLocation>
        <location evidence="2">Cell membrane</location>
        <topology evidence="2">Lipid-anchor</topology>
        <topology evidence="2">GPI-anchor</topology>
    </subcellularLocation>
</comment>
<keyword evidence="7" id="KW-0325">Glycoprotein</keyword>
<reference evidence="12" key="1">
    <citation type="submission" date="2016-08" db="EMBL/GenBank/DDBJ databases">
        <title>VSG repertoire of Trypanosoma brucei EATRO 1125.</title>
        <authorList>
            <person name="Cross G.A."/>
        </authorList>
    </citation>
    <scope>NUCLEOTIDE SEQUENCE</scope>
    <source>
        <strain evidence="12">EATRO 1125</strain>
    </source>
</reference>
<dbReference type="GO" id="GO:0005886">
    <property type="term" value="C:plasma membrane"/>
    <property type="evidence" value="ECO:0007669"/>
    <property type="project" value="UniProtKB-SubCell"/>
</dbReference>
<dbReference type="VEuPathDB" id="TriTrypDB:Tb427_000837200"/>
<evidence type="ECO:0000259" key="10">
    <source>
        <dbReference type="Pfam" id="PF10659"/>
    </source>
</evidence>
<feature type="chain" id="PRO_5012927068" evidence="9">
    <location>
        <begin position="30"/>
        <end position="518"/>
    </location>
</feature>
<protein>
    <submittedName>
        <fullName evidence="12">Variant surface glycoprotein 1125.456</fullName>
    </submittedName>
</protein>
<dbReference type="Pfam" id="PF10659">
    <property type="entry name" value="Trypan_glycop_C"/>
    <property type="match status" value="1"/>
</dbReference>
<dbReference type="VEuPathDB" id="TriTrypDB:Tb927.5.5640"/>
<dbReference type="AlphaFoldDB" id="A0A1J0R5X9"/>
<evidence type="ECO:0000256" key="9">
    <source>
        <dbReference type="SAM" id="SignalP"/>
    </source>
</evidence>
<evidence type="ECO:0000259" key="11">
    <source>
        <dbReference type="Pfam" id="PF13206"/>
    </source>
</evidence>
<dbReference type="GO" id="GO:0098552">
    <property type="term" value="C:side of membrane"/>
    <property type="evidence" value="ECO:0007669"/>
    <property type="project" value="UniProtKB-KW"/>
</dbReference>
<evidence type="ECO:0000256" key="3">
    <source>
        <dbReference type="ARBA" id="ARBA00022475"/>
    </source>
</evidence>
<keyword evidence="8" id="KW-0449">Lipoprotein</keyword>
<dbReference type="Pfam" id="PF13206">
    <property type="entry name" value="VSG_B"/>
    <property type="match status" value="1"/>
</dbReference>
<evidence type="ECO:0000256" key="6">
    <source>
        <dbReference type="ARBA" id="ARBA00023136"/>
    </source>
</evidence>
<dbReference type="InterPro" id="IPR025932">
    <property type="entry name" value="Trypano_VSG_B_N_dom"/>
</dbReference>
<dbReference type="VEuPathDB" id="TriTrypDB:Tb1125.Tb11.v5.0950"/>
<feature type="domain" description="Trypanosome variant surface glycoprotein B-type N-terminal" evidence="11">
    <location>
        <begin position="19"/>
        <end position="379"/>
    </location>
</feature>
<evidence type="ECO:0000313" key="12">
    <source>
        <dbReference type="EMBL" id="APD73226.1"/>
    </source>
</evidence>
<feature type="domain" description="Trypanosome variant surface glycoprotein C-terminal" evidence="10">
    <location>
        <begin position="416"/>
        <end position="515"/>
    </location>
</feature>
<keyword evidence="4" id="KW-0336">GPI-anchor</keyword>
<accession>A0A1J0R5X9</accession>
<feature type="signal peptide" evidence="9">
    <location>
        <begin position="1"/>
        <end position="29"/>
    </location>
</feature>
<dbReference type="EMBL" id="KX699270">
    <property type="protein sequence ID" value="APD73226.1"/>
    <property type="molecule type" value="Genomic_DNA"/>
</dbReference>
<evidence type="ECO:0000256" key="5">
    <source>
        <dbReference type="ARBA" id="ARBA00022729"/>
    </source>
</evidence>
<organism evidence="12">
    <name type="scientific">Trypanosoma brucei</name>
    <dbReference type="NCBI Taxonomy" id="5691"/>
    <lineage>
        <taxon>Eukaryota</taxon>
        <taxon>Discoba</taxon>
        <taxon>Euglenozoa</taxon>
        <taxon>Kinetoplastea</taxon>
        <taxon>Metakinetoplastina</taxon>
        <taxon>Trypanosomatida</taxon>
        <taxon>Trypanosomatidae</taxon>
        <taxon>Trypanosoma</taxon>
    </lineage>
</organism>